<name>A0A563E132_9MICO</name>
<keyword evidence="3" id="KW-1185">Reference proteome</keyword>
<reference evidence="2 3" key="2">
    <citation type="submission" date="2019-08" db="EMBL/GenBank/DDBJ databases">
        <title>Jejuicoccus antrihumi gen. nov., sp. nov., a new member of the family Dermacoccaceae isolated from a cave.</title>
        <authorList>
            <person name="Schumann P."/>
            <person name="Kim I.S."/>
        </authorList>
    </citation>
    <scope>NUCLEOTIDE SEQUENCE [LARGE SCALE GENOMIC DNA]</scope>
    <source>
        <strain evidence="2 3">C5-26</strain>
    </source>
</reference>
<dbReference type="InterPro" id="IPR036188">
    <property type="entry name" value="FAD/NAD-bd_sf"/>
</dbReference>
<dbReference type="AlphaFoldDB" id="A0A563E132"/>
<dbReference type="InterPro" id="IPR002938">
    <property type="entry name" value="FAD-bd"/>
</dbReference>
<dbReference type="Proteomes" id="UP000320244">
    <property type="component" value="Unassembled WGS sequence"/>
</dbReference>
<dbReference type="PRINTS" id="PR00420">
    <property type="entry name" value="RNGMNOXGNASE"/>
</dbReference>
<reference evidence="2 3" key="1">
    <citation type="submission" date="2019-05" db="EMBL/GenBank/DDBJ databases">
        <authorList>
            <person name="Lee S.D."/>
        </authorList>
    </citation>
    <scope>NUCLEOTIDE SEQUENCE [LARGE SCALE GENOMIC DNA]</scope>
    <source>
        <strain evidence="2 3">C5-26</strain>
    </source>
</reference>
<feature type="domain" description="FAD-binding" evidence="1">
    <location>
        <begin position="8"/>
        <end position="289"/>
    </location>
</feature>
<dbReference type="Pfam" id="PF01494">
    <property type="entry name" value="FAD_binding_3"/>
    <property type="match status" value="1"/>
</dbReference>
<protein>
    <submittedName>
        <fullName evidence="2">Geranylgeranyl reductase family protein</fullName>
    </submittedName>
</protein>
<dbReference type="PANTHER" id="PTHR42685">
    <property type="entry name" value="GERANYLGERANYL DIPHOSPHATE REDUCTASE"/>
    <property type="match status" value="1"/>
</dbReference>
<evidence type="ECO:0000313" key="3">
    <source>
        <dbReference type="Proteomes" id="UP000320244"/>
    </source>
</evidence>
<evidence type="ECO:0000259" key="1">
    <source>
        <dbReference type="Pfam" id="PF01494"/>
    </source>
</evidence>
<gene>
    <name evidence="2" type="ORF">FGL98_11555</name>
</gene>
<dbReference type="EMBL" id="VCQV01000014">
    <property type="protein sequence ID" value="TWP36079.1"/>
    <property type="molecule type" value="Genomic_DNA"/>
</dbReference>
<dbReference type="PANTHER" id="PTHR42685:SF22">
    <property type="entry name" value="CONDITIONED MEDIUM FACTOR RECEPTOR 1"/>
    <property type="match status" value="1"/>
</dbReference>
<dbReference type="NCBIfam" id="TIGR02032">
    <property type="entry name" value="GG-red-SF"/>
    <property type="match status" value="1"/>
</dbReference>
<accession>A0A563E132</accession>
<dbReference type="InterPro" id="IPR011777">
    <property type="entry name" value="Geranylgeranyl_Rdtase_fam"/>
</dbReference>
<evidence type="ECO:0000313" key="2">
    <source>
        <dbReference type="EMBL" id="TWP36079.1"/>
    </source>
</evidence>
<dbReference type="SUPFAM" id="SSF51905">
    <property type="entry name" value="FAD/NAD(P)-binding domain"/>
    <property type="match status" value="1"/>
</dbReference>
<sequence>MHNPAPAKYDVAVVGAGPAGSMAARAAAQAGAKTLVVDRSQFPRYKTCGGGLIGVTLAHLPPELNLPVQQEITAASFSLRGRRQRWRESDKRILTLISRTELDAALLACACRAGAASMLGTPVTGLTEHDDHIELATGAGPITARYVIGADGSTSRIARHVGATMRQVDLGLEVELERPPGDQWRQRVHIDWGCEPGSYGWVFPKADTLTVGVIHRKGNPEATRRYLSGLLTAYGLDGLREVKNSGHLTRCRASGSPLSCGRVLLAGDAAGLLEPWTREGISYAVRSGTAAGAAAARGASGALTPFEVGRSYRRSIAPTLLAEMSAGRRSLDAFEKHPGLFHRLITGTPVGWDAFIRMTRGDITLADAFAHCSVSVGMQALGRL</sequence>
<organism evidence="2 3">
    <name type="scientific">Leekyejoonella antrihumi</name>
    <dbReference type="NCBI Taxonomy" id="1660198"/>
    <lineage>
        <taxon>Bacteria</taxon>
        <taxon>Bacillati</taxon>
        <taxon>Actinomycetota</taxon>
        <taxon>Actinomycetes</taxon>
        <taxon>Micrococcales</taxon>
        <taxon>Dermacoccaceae</taxon>
        <taxon>Leekyejoonella</taxon>
    </lineage>
</organism>
<dbReference type="InterPro" id="IPR050407">
    <property type="entry name" value="Geranylgeranyl_reductase"/>
</dbReference>
<dbReference type="RefSeq" id="WP_146316921.1">
    <property type="nucleotide sequence ID" value="NZ_VCQV01000014.1"/>
</dbReference>
<dbReference type="Gene3D" id="3.50.50.60">
    <property type="entry name" value="FAD/NAD(P)-binding domain"/>
    <property type="match status" value="1"/>
</dbReference>
<dbReference type="GO" id="GO:0071949">
    <property type="term" value="F:FAD binding"/>
    <property type="evidence" value="ECO:0007669"/>
    <property type="project" value="InterPro"/>
</dbReference>
<dbReference type="GO" id="GO:0016628">
    <property type="term" value="F:oxidoreductase activity, acting on the CH-CH group of donors, NAD or NADP as acceptor"/>
    <property type="evidence" value="ECO:0007669"/>
    <property type="project" value="InterPro"/>
</dbReference>
<comment type="caution">
    <text evidence="2">The sequence shown here is derived from an EMBL/GenBank/DDBJ whole genome shotgun (WGS) entry which is preliminary data.</text>
</comment>
<dbReference type="OrthoDB" id="9795712at2"/>
<proteinExistence type="predicted"/>